<evidence type="ECO:0000256" key="1">
    <source>
        <dbReference type="SAM" id="MobiDB-lite"/>
    </source>
</evidence>
<gene>
    <name evidence="2" type="ORF">TGMAS_211410B</name>
</gene>
<dbReference type="GO" id="GO:0003743">
    <property type="term" value="F:translation initiation factor activity"/>
    <property type="evidence" value="ECO:0007669"/>
    <property type="project" value="UniProtKB-KW"/>
</dbReference>
<keyword evidence="2" id="KW-0648">Protein biosynthesis</keyword>
<evidence type="ECO:0000313" key="3">
    <source>
        <dbReference type="Proteomes" id="UP000028821"/>
    </source>
</evidence>
<evidence type="ECO:0000313" key="2">
    <source>
        <dbReference type="EMBL" id="KFH08364.1"/>
    </source>
</evidence>
<accession>A0A086Q6Y2</accession>
<dbReference type="VEuPathDB" id="ToxoDB:TGMAS_211410B"/>
<dbReference type="AlphaFoldDB" id="A0A086Q6Y2"/>
<feature type="non-terminal residue" evidence="2">
    <location>
        <position position="135"/>
    </location>
</feature>
<proteinExistence type="predicted"/>
<reference evidence="2 3" key="1">
    <citation type="submission" date="2014-04" db="EMBL/GenBank/DDBJ databases">
        <authorList>
            <person name="Sibley D."/>
            <person name="Venepally P."/>
            <person name="Karamycheva S."/>
            <person name="Hadjithomas M."/>
            <person name="Khan A."/>
            <person name="Brunk B."/>
            <person name="Roos D."/>
            <person name="Caler E."/>
            <person name="Lorenzi H."/>
        </authorList>
    </citation>
    <scope>NUCLEOTIDE SEQUENCE [LARGE SCALE GENOMIC DNA]</scope>
    <source>
        <strain evidence="2 3">MAS</strain>
    </source>
</reference>
<dbReference type="Proteomes" id="UP000028821">
    <property type="component" value="Unassembled WGS sequence"/>
</dbReference>
<feature type="non-terminal residue" evidence="2">
    <location>
        <position position="1"/>
    </location>
</feature>
<dbReference type="EMBL" id="AEXC02002036">
    <property type="protein sequence ID" value="KFH08364.1"/>
    <property type="molecule type" value="Genomic_DNA"/>
</dbReference>
<sequence length="135" mass="16249">ATRLPVGSKQIVHTKASYGRSERRGNCGVARLRRLGASQHARGKLRGSFRLSGRRRLGYLCRECMRQTRSRKWRGRGRGRARLRLACRGRRRRRRERRTGRRRRTRWTRRRQARRRADADTEREPHGRSRNVEHR</sequence>
<feature type="region of interest" description="Disordered" evidence="1">
    <location>
        <begin position="69"/>
        <end position="135"/>
    </location>
</feature>
<feature type="compositionally biased region" description="Basic and acidic residues" evidence="1">
    <location>
        <begin position="115"/>
        <end position="135"/>
    </location>
</feature>
<protein>
    <submittedName>
        <fullName evidence="2">Translation initiation factor sui1 protein</fullName>
    </submittedName>
</protein>
<comment type="caution">
    <text evidence="2">The sequence shown here is derived from an EMBL/GenBank/DDBJ whole genome shotgun (WGS) entry which is preliminary data.</text>
</comment>
<organism evidence="2 3">
    <name type="scientific">Toxoplasma gondii MAS</name>
    <dbReference type="NCBI Taxonomy" id="943118"/>
    <lineage>
        <taxon>Eukaryota</taxon>
        <taxon>Sar</taxon>
        <taxon>Alveolata</taxon>
        <taxon>Apicomplexa</taxon>
        <taxon>Conoidasida</taxon>
        <taxon>Coccidia</taxon>
        <taxon>Eucoccidiorida</taxon>
        <taxon>Eimeriorina</taxon>
        <taxon>Sarcocystidae</taxon>
        <taxon>Toxoplasma</taxon>
    </lineage>
</organism>
<feature type="compositionally biased region" description="Basic residues" evidence="1">
    <location>
        <begin position="69"/>
        <end position="114"/>
    </location>
</feature>
<keyword evidence="2" id="KW-0396">Initiation factor</keyword>
<name>A0A086Q6Y2_TOXGO</name>